<dbReference type="Proteomes" id="UP000316199">
    <property type="component" value="Unassembled WGS sequence"/>
</dbReference>
<proteinExistence type="predicted"/>
<sequence>MKILFTSLLSLVSHSVIAHDGSIFAAEHLDNLGLVLMALGIFFASIAVAMERFSRFVKKDKATRKHCFEWVQELVPTLKRKT</sequence>
<evidence type="ECO:0000256" key="1">
    <source>
        <dbReference type="SAM" id="Phobius"/>
    </source>
</evidence>
<feature type="signal peptide" evidence="2">
    <location>
        <begin position="1"/>
        <end position="18"/>
    </location>
</feature>
<evidence type="ECO:0000313" key="3">
    <source>
        <dbReference type="EMBL" id="RZO76976.1"/>
    </source>
</evidence>
<keyword evidence="2" id="KW-0732">Signal</keyword>
<keyword evidence="1" id="KW-1133">Transmembrane helix</keyword>
<feature type="transmembrane region" description="Helical" evidence="1">
    <location>
        <begin position="34"/>
        <end position="54"/>
    </location>
</feature>
<keyword evidence="1" id="KW-0472">Membrane</keyword>
<accession>A0A520S3F6</accession>
<dbReference type="AlphaFoldDB" id="A0A520S3F6"/>
<evidence type="ECO:0000313" key="4">
    <source>
        <dbReference type="Proteomes" id="UP000316199"/>
    </source>
</evidence>
<protein>
    <submittedName>
        <fullName evidence="3">Uncharacterized protein</fullName>
    </submittedName>
</protein>
<reference evidence="3 4" key="1">
    <citation type="submission" date="2019-02" db="EMBL/GenBank/DDBJ databases">
        <title>Prokaryotic population dynamics and viral predation in marine succession experiment using metagenomics: the confinement effect.</title>
        <authorList>
            <person name="Haro-Moreno J.M."/>
            <person name="Rodriguez-Valera F."/>
            <person name="Lopez-Perez M."/>
        </authorList>
    </citation>
    <scope>NUCLEOTIDE SEQUENCE [LARGE SCALE GENOMIC DNA]</scope>
    <source>
        <strain evidence="3">MED-G157</strain>
    </source>
</reference>
<feature type="chain" id="PRO_5022061976" evidence="2">
    <location>
        <begin position="19"/>
        <end position="82"/>
    </location>
</feature>
<keyword evidence="1" id="KW-0812">Transmembrane</keyword>
<evidence type="ECO:0000256" key="2">
    <source>
        <dbReference type="SAM" id="SignalP"/>
    </source>
</evidence>
<gene>
    <name evidence="3" type="ORF">EVA68_02850</name>
</gene>
<comment type="caution">
    <text evidence="3">The sequence shown here is derived from an EMBL/GenBank/DDBJ whole genome shotgun (WGS) entry which is preliminary data.</text>
</comment>
<organism evidence="3 4">
    <name type="scientific">OM182 bacterium</name>
    <dbReference type="NCBI Taxonomy" id="2510334"/>
    <lineage>
        <taxon>Bacteria</taxon>
        <taxon>Pseudomonadati</taxon>
        <taxon>Pseudomonadota</taxon>
        <taxon>Gammaproteobacteria</taxon>
        <taxon>OMG group</taxon>
        <taxon>OM182 clade</taxon>
    </lineage>
</organism>
<name>A0A520S3F6_9GAMM</name>
<dbReference type="EMBL" id="SHAG01000006">
    <property type="protein sequence ID" value="RZO76976.1"/>
    <property type="molecule type" value="Genomic_DNA"/>
</dbReference>